<proteinExistence type="predicted"/>
<dbReference type="EMBL" id="KE148167">
    <property type="protein sequence ID" value="EPE03492.1"/>
    <property type="molecule type" value="Genomic_DNA"/>
</dbReference>
<protein>
    <submittedName>
        <fullName evidence="2">Uncharacterized protein</fullName>
    </submittedName>
</protein>
<dbReference type="HOGENOM" id="CLU_1390625_0_0_1"/>
<dbReference type="Proteomes" id="UP000016923">
    <property type="component" value="Unassembled WGS sequence"/>
</dbReference>
<dbReference type="AlphaFoldDB" id="S3BSP8"/>
<feature type="region of interest" description="Disordered" evidence="1">
    <location>
        <begin position="172"/>
        <end position="196"/>
    </location>
</feature>
<gene>
    <name evidence="2" type="ORF">F503_06665</name>
</gene>
<evidence type="ECO:0000313" key="2">
    <source>
        <dbReference type="EMBL" id="EPE03492.1"/>
    </source>
</evidence>
<dbReference type="VEuPathDB" id="FungiDB:F503_06665"/>
<evidence type="ECO:0000256" key="1">
    <source>
        <dbReference type="SAM" id="MobiDB-lite"/>
    </source>
</evidence>
<evidence type="ECO:0000313" key="3">
    <source>
        <dbReference type="Proteomes" id="UP000016923"/>
    </source>
</evidence>
<name>S3BSP8_OPHP1</name>
<dbReference type="OrthoDB" id="4633509at2759"/>
<reference evidence="2 3" key="1">
    <citation type="journal article" date="2013" name="BMC Genomics">
        <title>The genome and transcriptome of the pine saprophyte Ophiostoma piceae, and a comparison with the bark beetle-associated pine pathogen Grosmannia clavigera.</title>
        <authorList>
            <person name="Haridas S."/>
            <person name="Wang Y."/>
            <person name="Lim L."/>
            <person name="Massoumi Alamouti S."/>
            <person name="Jackman S."/>
            <person name="Docking R."/>
            <person name="Robertson G."/>
            <person name="Birol I."/>
            <person name="Bohlmann J."/>
            <person name="Breuil C."/>
        </authorList>
    </citation>
    <scope>NUCLEOTIDE SEQUENCE [LARGE SCALE GENOMIC DNA]</scope>
    <source>
        <strain evidence="2 3">UAMH 11346</strain>
    </source>
</reference>
<accession>S3BSP8</accession>
<organism evidence="2 3">
    <name type="scientific">Ophiostoma piceae (strain UAMH 11346)</name>
    <name type="common">Sap stain fungus</name>
    <dbReference type="NCBI Taxonomy" id="1262450"/>
    <lineage>
        <taxon>Eukaryota</taxon>
        <taxon>Fungi</taxon>
        <taxon>Dikarya</taxon>
        <taxon>Ascomycota</taxon>
        <taxon>Pezizomycotina</taxon>
        <taxon>Sordariomycetes</taxon>
        <taxon>Sordariomycetidae</taxon>
        <taxon>Ophiostomatales</taxon>
        <taxon>Ophiostomataceae</taxon>
        <taxon>Ophiostoma</taxon>
    </lineage>
</organism>
<sequence>MNAAIDAERDESAEMHRQYAVRQAELRRVPSWDLDAAKIVRSTRTLHTPFLDDTPMDISKPPSFRLRDFRTPRLRKCTFDLDTVDWTRARLLGCGADGTVYRVRFRGEHDKGPFYALKLFWDAEPINTVTSYFGPQRECQNAALLPMIRASIDQANAVAAAAASTPEFIKSTAPTESTAPTAPPMFVPNTKSHYDA</sequence>
<keyword evidence="3" id="KW-1185">Reference proteome</keyword>